<protein>
    <submittedName>
        <fullName evidence="2">HET-domain-containing protein</fullName>
    </submittedName>
</protein>
<dbReference type="PANTHER" id="PTHR33112">
    <property type="entry name" value="DOMAIN PROTEIN, PUTATIVE-RELATED"/>
    <property type="match status" value="1"/>
</dbReference>
<dbReference type="InterPro" id="IPR010730">
    <property type="entry name" value="HET"/>
</dbReference>
<proteinExistence type="predicted"/>
<accession>A0A177CGR8</accession>
<name>A0A177CGR8_9PLEO</name>
<evidence type="ECO:0000259" key="1">
    <source>
        <dbReference type="Pfam" id="PF06985"/>
    </source>
</evidence>
<dbReference type="AlphaFoldDB" id="A0A177CGR8"/>
<dbReference type="InParanoid" id="A0A177CGR8"/>
<dbReference type="PANTHER" id="PTHR33112:SF10">
    <property type="entry name" value="TOL"/>
    <property type="match status" value="1"/>
</dbReference>
<keyword evidence="3" id="KW-1185">Reference proteome</keyword>
<evidence type="ECO:0000313" key="2">
    <source>
        <dbReference type="EMBL" id="OAG05897.1"/>
    </source>
</evidence>
<dbReference type="Pfam" id="PF06985">
    <property type="entry name" value="HET"/>
    <property type="match status" value="1"/>
</dbReference>
<organism evidence="2 3">
    <name type="scientific">Paraphaeosphaeria sporulosa</name>
    <dbReference type="NCBI Taxonomy" id="1460663"/>
    <lineage>
        <taxon>Eukaryota</taxon>
        <taxon>Fungi</taxon>
        <taxon>Dikarya</taxon>
        <taxon>Ascomycota</taxon>
        <taxon>Pezizomycotina</taxon>
        <taxon>Dothideomycetes</taxon>
        <taxon>Pleosporomycetidae</taxon>
        <taxon>Pleosporales</taxon>
        <taxon>Massarineae</taxon>
        <taxon>Didymosphaeriaceae</taxon>
        <taxon>Paraphaeosphaeria</taxon>
    </lineage>
</organism>
<dbReference type="OrthoDB" id="3772220at2759"/>
<gene>
    <name evidence="2" type="ORF">CC84DRAFT_1175994</name>
</gene>
<sequence length="604" mass="69145">MARRWMHTCTTSHDHCAARKSRLSNLGTSQCPTRLLDLQKAHSTRRIQVVHTKTEAIKSPYVTLSHCWGANPPIKLTNANIEQFSRGIEIKKLPRTFRDAIEVCGWYGFRYLWIDSLCIIQDSEADWKKESTAMKSTYSQGALNIAASTAADSSYGLFARRSPYLLAPLVLNVPGYGTCILQKSMEELSKSITQGPLASRAWVLQEWVLSPRVLHFGQQLFWECSETLLSESLPLGFTGHDLLSEPSYFILKRVISFIHGREHLSVDKAGEYQTWRYICEEYSRRQLTVSSDKMVALSGVADLFQSSLNDTCMAGLWRTTIVSDMCWRCWSEAVIWITPISRKRRYPWESTRPRDYGAPSWSWMSVHNEIEYPWRRLLHQIAAPRWPNRSTSHERPRPTECNSITLFGVLRPATWSLLGKDKLGETQFRIFLDGIKAFDATARVAWGYFIQSGVASIRVDDLVGQSFPVEEIYFLPLLASTTHGNTPAIAGIILCQADGVRFRRVAYFELYEPGILGRLFFGLKYPATILNDPWNYFQAYAKKNKTAADLEFFQKLFQGESQDFLSIHDMDEFWAWQVKEVQKALGPYNGSMFQPLEAQEIEIV</sequence>
<dbReference type="STRING" id="1460663.A0A177CGR8"/>
<feature type="domain" description="Heterokaryon incompatibility" evidence="1">
    <location>
        <begin position="61"/>
        <end position="206"/>
    </location>
</feature>
<dbReference type="EMBL" id="KV441552">
    <property type="protein sequence ID" value="OAG05897.1"/>
    <property type="molecule type" value="Genomic_DNA"/>
</dbReference>
<reference evidence="2 3" key="1">
    <citation type="submission" date="2016-05" db="EMBL/GenBank/DDBJ databases">
        <title>Comparative analysis of secretome profiles of manganese(II)-oxidizing ascomycete fungi.</title>
        <authorList>
            <consortium name="DOE Joint Genome Institute"/>
            <person name="Zeiner C.A."/>
            <person name="Purvine S.O."/>
            <person name="Zink E.M."/>
            <person name="Wu S."/>
            <person name="Pasa-Tolic L."/>
            <person name="Chaput D.L."/>
            <person name="Haridas S."/>
            <person name="Grigoriev I.V."/>
            <person name="Santelli C.M."/>
            <person name="Hansel C.M."/>
        </authorList>
    </citation>
    <scope>NUCLEOTIDE SEQUENCE [LARGE SCALE GENOMIC DNA]</scope>
    <source>
        <strain evidence="2 3">AP3s5-JAC2a</strain>
    </source>
</reference>
<dbReference type="Proteomes" id="UP000077069">
    <property type="component" value="Unassembled WGS sequence"/>
</dbReference>
<dbReference type="RefSeq" id="XP_018036262.1">
    <property type="nucleotide sequence ID" value="XM_018180183.1"/>
</dbReference>
<evidence type="ECO:0000313" key="3">
    <source>
        <dbReference type="Proteomes" id="UP000077069"/>
    </source>
</evidence>
<dbReference type="GeneID" id="28763669"/>